<evidence type="ECO:0000313" key="3">
    <source>
        <dbReference type="Proteomes" id="UP000433309"/>
    </source>
</evidence>
<dbReference type="CDD" id="cd15482">
    <property type="entry name" value="Sialidase_non-viral"/>
    <property type="match status" value="1"/>
</dbReference>
<keyword evidence="3" id="KW-1185">Reference proteome</keyword>
<proteinExistence type="predicted"/>
<organism evidence="2 3">
    <name type="scientific">Duganella guangzhouensis</name>
    <dbReference type="NCBI Taxonomy" id="2666084"/>
    <lineage>
        <taxon>Bacteria</taxon>
        <taxon>Pseudomonadati</taxon>
        <taxon>Pseudomonadota</taxon>
        <taxon>Betaproteobacteria</taxon>
        <taxon>Burkholderiales</taxon>
        <taxon>Oxalobacteraceae</taxon>
        <taxon>Telluria group</taxon>
        <taxon>Duganella</taxon>
    </lineage>
</organism>
<accession>A0A6I2L014</accession>
<gene>
    <name evidence="2" type="ORF">GJ699_15725</name>
</gene>
<keyword evidence="1" id="KW-0732">Signal</keyword>
<evidence type="ECO:0000313" key="2">
    <source>
        <dbReference type="EMBL" id="MRW91441.1"/>
    </source>
</evidence>
<feature type="chain" id="PRO_5026260830" evidence="1">
    <location>
        <begin position="24"/>
        <end position="415"/>
    </location>
</feature>
<dbReference type="RefSeq" id="WP_154377826.1">
    <property type="nucleotide sequence ID" value="NZ_WKJK01000007.1"/>
</dbReference>
<name>A0A6I2L014_9BURK</name>
<dbReference type="AlphaFoldDB" id="A0A6I2L014"/>
<dbReference type="EMBL" id="WKJK01000007">
    <property type="protein sequence ID" value="MRW91441.1"/>
    <property type="molecule type" value="Genomic_DNA"/>
</dbReference>
<evidence type="ECO:0000256" key="1">
    <source>
        <dbReference type="SAM" id="SignalP"/>
    </source>
</evidence>
<dbReference type="Gene3D" id="2.120.10.10">
    <property type="match status" value="1"/>
</dbReference>
<dbReference type="InterPro" id="IPR036278">
    <property type="entry name" value="Sialidase_sf"/>
</dbReference>
<dbReference type="PANTHER" id="PTHR38792:SF3">
    <property type="entry name" value="BNR_ASP-BOX REPEAT DOMAIN PROTEIN (AFU_ORTHOLOGUE AFUA_7G06430)-RELATED"/>
    <property type="match status" value="1"/>
</dbReference>
<comment type="caution">
    <text evidence="2">The sequence shown here is derived from an EMBL/GenBank/DDBJ whole genome shotgun (WGS) entry which is preliminary data.</text>
</comment>
<feature type="signal peptide" evidence="1">
    <location>
        <begin position="1"/>
        <end position="23"/>
    </location>
</feature>
<sequence>MNNRYGRFAVAALCASLALNLNGCGGSGVIASSGSGGTTATTPVANAGTRGTLIADAFGAYPRLVRQSHHASAALNGRVLASMQSTESGQSVGAIYASGDDGLSYSRIGTIADPDFKGGHCCAALYELPVKIGALPAGTLLYAASVGQERTAPMENRIYQSADGGVTWNYLSLCGKGRIAKNSKDPSGIWEPEFAIAASGELMCYYSDETLAGHSQILVEVSSGDGVNWSAPRTIVAGDDPNARPGMAIVRRLPSGAYLMTYENCYAGPLDCALRAKRSADGIDWGAANDPGFRLETASGQFFRHAPTFTWAPVAGQPNGMLIAIGQILFDKNGVPDAGNGKTMFTNTSADGSGAWAAVASPLAIAAPPSVTNWCQNYSSPLLPSADGKRLLMLQTDGGADQSCRTRYGSAALTP</sequence>
<dbReference type="SUPFAM" id="SSF50939">
    <property type="entry name" value="Sialidases"/>
    <property type="match status" value="1"/>
</dbReference>
<protein>
    <submittedName>
        <fullName evidence="2">Exo-alpha-sialidase</fullName>
    </submittedName>
</protein>
<dbReference type="PANTHER" id="PTHR38792">
    <property type="entry name" value="BNR/ASP-BOX REPEAT DOMAIN PROTEIN (AFU_ORTHOLOGUE AFUA_7G06430)-RELATED"/>
    <property type="match status" value="1"/>
</dbReference>
<dbReference type="Proteomes" id="UP000433309">
    <property type="component" value="Unassembled WGS sequence"/>
</dbReference>
<reference evidence="2 3" key="1">
    <citation type="submission" date="2019-11" db="EMBL/GenBank/DDBJ databases">
        <title>Novel species isolated from a subtropical stream in China.</title>
        <authorList>
            <person name="Lu H."/>
        </authorList>
    </citation>
    <scope>NUCLEOTIDE SEQUENCE [LARGE SCALE GENOMIC DNA]</scope>
    <source>
        <strain evidence="2 3">FT80W</strain>
    </source>
</reference>